<comment type="similarity">
    <text evidence="1 6 7">Belongs to the ArsC family.</text>
</comment>
<dbReference type="InterPro" id="IPR006660">
    <property type="entry name" value="Arsenate_reductase-like"/>
</dbReference>
<dbReference type="CDD" id="cd03034">
    <property type="entry name" value="ArsC_ArsC"/>
    <property type="match status" value="1"/>
</dbReference>
<evidence type="ECO:0000313" key="9">
    <source>
        <dbReference type="Proteomes" id="UP000016569"/>
    </source>
</evidence>
<organism evidence="8 9">
    <name type="scientific">Brevundimonas abyssalis TAR-001</name>
    <dbReference type="NCBI Taxonomy" id="1391729"/>
    <lineage>
        <taxon>Bacteria</taxon>
        <taxon>Pseudomonadati</taxon>
        <taxon>Pseudomonadota</taxon>
        <taxon>Alphaproteobacteria</taxon>
        <taxon>Caulobacterales</taxon>
        <taxon>Caulobacteraceae</taxon>
        <taxon>Brevundimonas</taxon>
    </lineage>
</organism>
<dbReference type="EC" id="1.20.4.1" evidence="4 7"/>
<evidence type="ECO:0000313" key="8">
    <source>
        <dbReference type="EMBL" id="GAD59915.1"/>
    </source>
</evidence>
<reference evidence="9" key="1">
    <citation type="journal article" date="2013" name="Genome Announc.">
        <title>Draft Genome Sequence of the Dimorphic Prosthecate Bacterium Brevundimonas abyssalis TAR-001T.</title>
        <authorList>
            <person name="Tsubouchi T."/>
            <person name="Nishi S."/>
            <person name="Usui K."/>
            <person name="Shimane Y."/>
            <person name="Takaki Y."/>
            <person name="Maruyama T."/>
            <person name="Hatada Y."/>
        </authorList>
    </citation>
    <scope>NUCLEOTIDE SEQUENCE [LARGE SCALE GENOMIC DNA]</scope>
    <source>
        <strain evidence="9">TAR-001</strain>
    </source>
</reference>
<comment type="caution">
    <text evidence="8">The sequence shown here is derived from an EMBL/GenBank/DDBJ whole genome shotgun (WGS) entry which is preliminary data.</text>
</comment>
<dbReference type="InterPro" id="IPR036249">
    <property type="entry name" value="Thioredoxin-like_sf"/>
</dbReference>
<evidence type="ECO:0000256" key="3">
    <source>
        <dbReference type="ARBA" id="ARBA00023002"/>
    </source>
</evidence>
<dbReference type="GO" id="GO:0046685">
    <property type="term" value="P:response to arsenic-containing substance"/>
    <property type="evidence" value="ECO:0007669"/>
    <property type="project" value="UniProtKB-KW"/>
</dbReference>
<dbReference type="SUPFAM" id="SSF52833">
    <property type="entry name" value="Thioredoxin-like"/>
    <property type="match status" value="1"/>
</dbReference>
<evidence type="ECO:0000256" key="7">
    <source>
        <dbReference type="RuleBase" id="RU362029"/>
    </source>
</evidence>
<dbReference type="PANTHER" id="PTHR30041:SF5">
    <property type="entry name" value="ARSENATE REDUCTASE-RELATED"/>
    <property type="match status" value="1"/>
</dbReference>
<keyword evidence="3 7" id="KW-0560">Oxidoreductase</keyword>
<dbReference type="AlphaFoldDB" id="A0A8E0NCP0"/>
<dbReference type="PANTHER" id="PTHR30041">
    <property type="entry name" value="ARSENATE REDUCTASE"/>
    <property type="match status" value="1"/>
</dbReference>
<protein>
    <recommendedName>
        <fullName evidence="5 7">Arsenate reductase</fullName>
        <ecNumber evidence="4 7">1.20.4.1</ecNumber>
    </recommendedName>
</protein>
<sequence length="116" mass="12861">MSVTVFHNPKCGTSRKLLAMLAERGIEPTVVEYLKAGWTEDQLTALLAKMGGAKPRDILRRRETLAQDMGLLPEDTPDDLILHAMVQHPILVERPILETDKAAVVARPITRADPLL</sequence>
<evidence type="ECO:0000256" key="6">
    <source>
        <dbReference type="PROSITE-ProRule" id="PRU01282"/>
    </source>
</evidence>
<dbReference type="EMBL" id="BATC01000043">
    <property type="protein sequence ID" value="GAD59915.1"/>
    <property type="molecule type" value="Genomic_DNA"/>
</dbReference>
<comment type="catalytic activity">
    <reaction evidence="7">
        <text>[glutaredoxin]-dithiol + arsenate + glutathione + H(+) = glutathionyl-S-S-[glutaredoxin] + arsenite + H2O</text>
        <dbReference type="Rhea" id="RHEA:22016"/>
        <dbReference type="Rhea" id="RHEA-COMP:10729"/>
        <dbReference type="Rhea" id="RHEA-COMP:17668"/>
        <dbReference type="ChEBI" id="CHEBI:15377"/>
        <dbReference type="ChEBI" id="CHEBI:15378"/>
        <dbReference type="ChEBI" id="CHEBI:29242"/>
        <dbReference type="ChEBI" id="CHEBI:29950"/>
        <dbReference type="ChEBI" id="CHEBI:48597"/>
        <dbReference type="ChEBI" id="CHEBI:57925"/>
        <dbReference type="ChEBI" id="CHEBI:146199"/>
        <dbReference type="EC" id="1.20.4.1"/>
    </reaction>
</comment>
<dbReference type="OrthoDB" id="9790554at2"/>
<dbReference type="NCBIfam" id="TIGR00014">
    <property type="entry name" value="arsC"/>
    <property type="match status" value="1"/>
</dbReference>
<name>A0A8E0NCP0_9CAUL</name>
<evidence type="ECO:0000256" key="2">
    <source>
        <dbReference type="ARBA" id="ARBA00022849"/>
    </source>
</evidence>
<dbReference type="Proteomes" id="UP000016569">
    <property type="component" value="Unassembled WGS sequence"/>
</dbReference>
<keyword evidence="9" id="KW-1185">Reference proteome</keyword>
<dbReference type="GO" id="GO:0008794">
    <property type="term" value="F:arsenate reductase (glutaredoxin) activity"/>
    <property type="evidence" value="ECO:0007669"/>
    <property type="project" value="UniProtKB-UniRule"/>
</dbReference>
<dbReference type="RefSeq" id="WP_021698009.1">
    <property type="nucleotide sequence ID" value="NZ_BATC01000043.1"/>
</dbReference>
<accession>A0A8E0NCP0</accession>
<dbReference type="Gene3D" id="3.40.30.10">
    <property type="entry name" value="Glutaredoxin"/>
    <property type="match status" value="1"/>
</dbReference>
<evidence type="ECO:0000256" key="5">
    <source>
        <dbReference type="ARBA" id="ARBA00039879"/>
    </source>
</evidence>
<dbReference type="Pfam" id="PF03960">
    <property type="entry name" value="ArsC"/>
    <property type="match status" value="1"/>
</dbReference>
<proteinExistence type="inferred from homology"/>
<evidence type="ECO:0000256" key="1">
    <source>
        <dbReference type="ARBA" id="ARBA00007198"/>
    </source>
</evidence>
<gene>
    <name evidence="8" type="ORF">MBEBAB_2165</name>
</gene>
<evidence type="ECO:0000256" key="4">
    <source>
        <dbReference type="ARBA" id="ARBA00038969"/>
    </source>
</evidence>
<dbReference type="InterPro" id="IPR006659">
    <property type="entry name" value="Arsenate_reductase"/>
</dbReference>
<dbReference type="PROSITE" id="PS51353">
    <property type="entry name" value="ARSC"/>
    <property type="match status" value="1"/>
</dbReference>
<keyword evidence="2" id="KW-0059">Arsenical resistance</keyword>